<evidence type="ECO:0000313" key="10">
    <source>
        <dbReference type="Proteomes" id="UP000033140"/>
    </source>
</evidence>
<evidence type="ECO:0008006" key="11">
    <source>
        <dbReference type="Google" id="ProtNLM"/>
    </source>
</evidence>
<feature type="compositionally biased region" description="Low complexity" evidence="6">
    <location>
        <begin position="786"/>
        <end position="800"/>
    </location>
</feature>
<dbReference type="OMA" id="FVEVHCA"/>
<reference evidence="9 10" key="3">
    <citation type="journal article" date="2015" name="Genome Announc.">
        <title>Draft Genome Sequence of the Archiascomycetous Yeast Saitoella complicata.</title>
        <authorList>
            <person name="Yamauchi K."/>
            <person name="Kondo S."/>
            <person name="Hamamoto M."/>
            <person name="Takahashi Y."/>
            <person name="Ogura Y."/>
            <person name="Hayashi T."/>
            <person name="Nishida H."/>
        </authorList>
    </citation>
    <scope>NUCLEOTIDE SEQUENCE [LARGE SCALE GENOMIC DNA]</scope>
    <source>
        <strain evidence="9 10">NRRL Y-17804</strain>
    </source>
</reference>
<dbReference type="STRING" id="698492.A0A0E9NFX6"/>
<proteinExistence type="predicted"/>
<feature type="domain" description="DDT" evidence="7">
    <location>
        <begin position="451"/>
        <end position="514"/>
    </location>
</feature>
<evidence type="ECO:0000259" key="7">
    <source>
        <dbReference type="PROSITE" id="PS50827"/>
    </source>
</evidence>
<dbReference type="GO" id="GO:0031509">
    <property type="term" value="P:subtelomeric heterochromatin formation"/>
    <property type="evidence" value="ECO:0007669"/>
    <property type="project" value="TreeGrafter"/>
</dbReference>
<dbReference type="Pfam" id="PF10537">
    <property type="entry name" value="WAC_Acf1_DNA_bd"/>
    <property type="match status" value="1"/>
</dbReference>
<evidence type="ECO:0000256" key="6">
    <source>
        <dbReference type="SAM" id="MobiDB-lite"/>
    </source>
</evidence>
<feature type="compositionally biased region" description="Acidic residues" evidence="6">
    <location>
        <begin position="529"/>
        <end position="538"/>
    </location>
</feature>
<dbReference type="PROSITE" id="PS50827">
    <property type="entry name" value="DDT"/>
    <property type="match status" value="1"/>
</dbReference>
<sequence length="1064" mass="120208">MELSLSLLFEPAIQPRSSLPVDLQDISGYPGQAPSFTFSVHVHPPQVKSPTLVQFRDPLLIPLSPKQHSLPLLLPLHPGTSSTSAPPPPHCDRDTETHNFLTLLDPRFTTGSRLTAAPPMVFFKRKPVQFIPDPPSLRDDDEVWSIEATNEVFVSYSQYIERIEFLREKVFMCEITGHTNLTFWEALQSENNEMRGLDMSFPEALKEPVLRKVQFSVVPRIDHLVDQIFDAFKTTYFPGETLHCVFTYPHPQKFQVLVRSKTVLGAMRLGDGTVRPQTTNYSVERLDVPSTSSDRDIVVDESMLSRERSTFTKTMLRTFVKHAVTREAWYGAPWLVKPIFAERYKIDQSVPTHLRKPNLADITNGGAGLTTQARIGRGRKGMGVDGLLDDGGAESGTRTPKTEGADKNPFAAPKVKEAVEVIKYPIEDLDLPSPGTVAARPKLNRETAVSSHNVEALLETWTFLNVFSEPLLIDSFTLDDWVAALKYNNADVPCEIIDEVHCALLKVLVEPKSSQCVVPLPKDLAVDGEGVEGEDEENGSQAMEVDSHSQAKTENGEAEDVEMDNSDVKEEQEESVQVQRTHLAEEMLEEEGSSWRVRLQRRDFRSGGWELILVGFLHELTLSSRHVDTCTEILEHLCPMDRKPVAETAKEQYYTLKPDLKLMVFQYLMELILQTPLVRKYIDECMEDMTTKRKEKVEFQRERKIHMEKLGSVRNSLKEKFPQIKAADLEAEFAIELNGEEGAEGEDGDNETVGTRSVVNGDGGSPESSPVKGRKRSRAAMESDDTAPSTPAPSAALPAPIAKLDKASQKDFIKLQKALEAAMKDIKRCEDEIATLNYDLAEADCQRLRLLGKDRFHNRYWWCELNGMPHRGMPDSSTYAGYATGRIWVQGPARSDLDAHHLLMKKYMGFDPRTGDPKKGEEIREEAGKTFEERKQKEEGQTCMEGPLDWGFYDTPEQVGQLLQWLKEKGVRELKLRNAIIARKSDIIEGMRSREHYLSQAIIDHPPPEKRRSARGKEYDGPPEHWRVLKWKNLAAMDHLGHLHSKHKTRAEKAGKVPATRRRN</sequence>
<evidence type="ECO:0000256" key="3">
    <source>
        <dbReference type="ARBA" id="ARBA00023242"/>
    </source>
</evidence>
<feature type="compositionally biased region" description="Basic and acidic residues" evidence="6">
    <location>
        <begin position="545"/>
        <end position="555"/>
    </location>
</feature>
<organism evidence="9 10">
    <name type="scientific">Saitoella complicata (strain BCRC 22490 / CBS 7301 / JCM 7358 / NBRC 10748 / NRRL Y-17804)</name>
    <dbReference type="NCBI Taxonomy" id="698492"/>
    <lineage>
        <taxon>Eukaryota</taxon>
        <taxon>Fungi</taxon>
        <taxon>Dikarya</taxon>
        <taxon>Ascomycota</taxon>
        <taxon>Taphrinomycotina</taxon>
        <taxon>Taphrinomycotina incertae sedis</taxon>
        <taxon>Saitoella</taxon>
    </lineage>
</organism>
<dbReference type="PANTHER" id="PTHR32075:SF6">
    <property type="entry name" value="ISWI CHROMATIN-REMODELING COMPLEX SUBUNIT YPL216W-RELATED"/>
    <property type="match status" value="1"/>
</dbReference>
<dbReference type="GO" id="GO:0005634">
    <property type="term" value="C:nucleus"/>
    <property type="evidence" value="ECO:0007669"/>
    <property type="project" value="UniProtKB-SubCell"/>
</dbReference>
<evidence type="ECO:0000313" key="9">
    <source>
        <dbReference type="EMBL" id="GAO48772.1"/>
    </source>
</evidence>
<gene>
    <name evidence="9" type="ORF">G7K_2941-t1</name>
</gene>
<feature type="coiled-coil region" evidence="5">
    <location>
        <begin position="812"/>
        <end position="846"/>
    </location>
</feature>
<dbReference type="InterPro" id="IPR013136">
    <property type="entry name" value="WSTF_Acf1_Cbp146"/>
</dbReference>
<keyword evidence="2 5" id="KW-0175">Coiled coil</keyword>
<evidence type="ECO:0000256" key="5">
    <source>
        <dbReference type="SAM" id="Coils"/>
    </source>
</evidence>
<dbReference type="Pfam" id="PF15613">
    <property type="entry name" value="WSD"/>
    <property type="match status" value="1"/>
</dbReference>
<dbReference type="AlphaFoldDB" id="A0A0E9NFX6"/>
<comment type="caution">
    <text evidence="9">The sequence shown here is derived from an EMBL/GenBank/DDBJ whole genome shotgun (WGS) entry which is preliminary data.</text>
</comment>
<dbReference type="PROSITE" id="PS51136">
    <property type="entry name" value="WAC"/>
    <property type="match status" value="1"/>
</dbReference>
<feature type="region of interest" description="Disordered" evidence="6">
    <location>
        <begin position="1043"/>
        <end position="1064"/>
    </location>
</feature>
<evidence type="ECO:0000256" key="4">
    <source>
        <dbReference type="PROSITE-ProRule" id="PRU00475"/>
    </source>
</evidence>
<dbReference type="Pfam" id="PF02791">
    <property type="entry name" value="DDT"/>
    <property type="match status" value="1"/>
</dbReference>
<feature type="region of interest" description="Disordered" evidence="6">
    <location>
        <begin position="526"/>
        <end position="578"/>
    </location>
</feature>
<keyword evidence="3 4" id="KW-0539">Nucleus</keyword>
<feature type="compositionally biased region" description="Acidic residues" evidence="6">
    <location>
        <begin position="739"/>
        <end position="750"/>
    </location>
</feature>
<dbReference type="PANTHER" id="PTHR32075">
    <property type="entry name" value="ISWI CHROMATIN-REMODELING COMPLEX SUBUNIT YPL216W-RELATED"/>
    <property type="match status" value="1"/>
</dbReference>
<feature type="region of interest" description="Disordered" evidence="6">
    <location>
        <begin position="383"/>
        <end position="409"/>
    </location>
</feature>
<dbReference type="InterPro" id="IPR028941">
    <property type="entry name" value="WHIM2_dom"/>
</dbReference>
<feature type="domain" description="WAC" evidence="8">
    <location>
        <begin position="141"/>
        <end position="253"/>
    </location>
</feature>
<dbReference type="GO" id="GO:0000781">
    <property type="term" value="C:chromosome, telomeric region"/>
    <property type="evidence" value="ECO:0007669"/>
    <property type="project" value="GOC"/>
</dbReference>
<dbReference type="GO" id="GO:0000785">
    <property type="term" value="C:chromatin"/>
    <property type="evidence" value="ECO:0007669"/>
    <property type="project" value="UniProtKB-ARBA"/>
</dbReference>
<evidence type="ECO:0000256" key="1">
    <source>
        <dbReference type="ARBA" id="ARBA00004123"/>
    </source>
</evidence>
<keyword evidence="10" id="KW-1185">Reference proteome</keyword>
<dbReference type="EMBL" id="BACD03000017">
    <property type="protein sequence ID" value="GAO48772.1"/>
    <property type="molecule type" value="Genomic_DNA"/>
</dbReference>
<feature type="compositionally biased region" description="Acidic residues" evidence="6">
    <location>
        <begin position="556"/>
        <end position="574"/>
    </location>
</feature>
<evidence type="ECO:0000259" key="8">
    <source>
        <dbReference type="PROSITE" id="PS51136"/>
    </source>
</evidence>
<reference evidence="9 10" key="2">
    <citation type="journal article" date="2014" name="J. Gen. Appl. Microbiol.">
        <title>The early diverging ascomycetous budding yeast Saitoella complicata has three histone deacetylases belonging to the Clr6, Hos2, and Rpd3 lineages.</title>
        <authorList>
            <person name="Nishida H."/>
            <person name="Matsumoto T."/>
            <person name="Kondo S."/>
            <person name="Hamamoto M."/>
            <person name="Yoshikawa H."/>
        </authorList>
    </citation>
    <scope>NUCLEOTIDE SEQUENCE [LARGE SCALE GENOMIC DNA]</scope>
    <source>
        <strain evidence="9 10">NRRL Y-17804</strain>
    </source>
</reference>
<comment type="subcellular location">
    <subcellularLocation>
        <location evidence="1 4">Nucleus</location>
    </subcellularLocation>
</comment>
<evidence type="ECO:0000256" key="2">
    <source>
        <dbReference type="ARBA" id="ARBA00023054"/>
    </source>
</evidence>
<reference evidence="9 10" key="1">
    <citation type="journal article" date="2011" name="J. Gen. Appl. Microbiol.">
        <title>Draft genome sequencing of the enigmatic yeast Saitoella complicata.</title>
        <authorList>
            <person name="Nishida H."/>
            <person name="Hamamoto M."/>
            <person name="Sugiyama J."/>
        </authorList>
    </citation>
    <scope>NUCLEOTIDE SEQUENCE [LARGE SCALE GENOMIC DNA]</scope>
    <source>
        <strain evidence="9 10">NRRL Y-17804</strain>
    </source>
</reference>
<accession>A0A0E9NFX6</accession>
<name>A0A0E9NFX6_SAICN</name>
<dbReference type="InterPro" id="IPR018501">
    <property type="entry name" value="DDT_dom"/>
</dbReference>
<dbReference type="Pfam" id="PF15612">
    <property type="entry name" value="WHIM1"/>
    <property type="match status" value="1"/>
</dbReference>
<protein>
    <recommendedName>
        <fullName evidence="11">WAC domain-containing protein</fullName>
    </recommendedName>
</protein>
<dbReference type="Proteomes" id="UP000033140">
    <property type="component" value="Unassembled WGS sequence"/>
</dbReference>
<dbReference type="InterPro" id="IPR028942">
    <property type="entry name" value="WHIM1_dom"/>
</dbReference>
<feature type="region of interest" description="Disordered" evidence="6">
    <location>
        <begin position="739"/>
        <end position="800"/>
    </location>
</feature>